<name>D8PAY3_9BACT</name>
<proteinExistence type="predicted"/>
<evidence type="ECO:0000313" key="1">
    <source>
        <dbReference type="EMBL" id="CBK40392.1"/>
    </source>
</evidence>
<dbReference type="KEGG" id="nde:NIDE0620"/>
<evidence type="ECO:0000313" key="2">
    <source>
        <dbReference type="Proteomes" id="UP000001660"/>
    </source>
</evidence>
<dbReference type="HOGENOM" id="CLU_1881953_0_0_0"/>
<accession>D8PAY3</accession>
<reference evidence="1 2" key="1">
    <citation type="journal article" date="2010" name="Proc. Natl. Acad. Sci. U.S.A.">
        <title>A Nitrospira metagenome illuminates the physiology and evolution of globally important nitrite-oxidizing bacteria.</title>
        <authorList>
            <person name="Lucker S."/>
            <person name="Wagner M."/>
            <person name="Maixner F."/>
            <person name="Pelletier E."/>
            <person name="Koch H."/>
            <person name="Vacherie B."/>
            <person name="Rattei T."/>
            <person name="Sinninghe Damste J."/>
            <person name="Spieck E."/>
            <person name="Le Paslier D."/>
            <person name="Daims H."/>
        </authorList>
    </citation>
    <scope>NUCLEOTIDE SEQUENCE [LARGE SCALE GENOMIC DNA]</scope>
</reference>
<dbReference type="EMBL" id="FP929003">
    <property type="protein sequence ID" value="CBK40392.1"/>
    <property type="molecule type" value="Genomic_DNA"/>
</dbReference>
<dbReference type="AlphaFoldDB" id="D8PAY3"/>
<keyword evidence="2" id="KW-1185">Reference proteome</keyword>
<organism evidence="1 2">
    <name type="scientific">Nitrospira defluvii</name>
    <dbReference type="NCBI Taxonomy" id="330214"/>
    <lineage>
        <taxon>Bacteria</taxon>
        <taxon>Pseudomonadati</taxon>
        <taxon>Nitrospirota</taxon>
        <taxon>Nitrospiria</taxon>
        <taxon>Nitrospirales</taxon>
        <taxon>Nitrospiraceae</taxon>
        <taxon>Nitrospira</taxon>
    </lineage>
</organism>
<protein>
    <submittedName>
        <fullName evidence="1">Uncharacterized protein</fullName>
    </submittedName>
</protein>
<gene>
    <name evidence="1" type="ORF">NIDE0620</name>
</gene>
<dbReference type="Proteomes" id="UP000001660">
    <property type="component" value="Chromosome"/>
</dbReference>
<sequence length="135" mass="15230">MPQPDAEKIVQSAKSAIAKILKMGEDVLLEHRRALLSRMIWKITEAHGKYTTRYCSGAARNDGGKLRHEHVTPRKVLIDRLLNNPSGVERILQDAIACTVTAEEHSRLSGVREELCGWDRYSRAKIEVIDRAKGK</sequence>